<gene>
    <name evidence="7" type="ORF">NMSP_1508</name>
</gene>
<dbReference type="SFLD" id="SFLDG01082">
    <property type="entry name" value="B12-binding_domain_containing"/>
    <property type="match status" value="1"/>
</dbReference>
<protein>
    <submittedName>
        <fullName evidence="7">Coproporphyrinogen III oxidase</fullName>
    </submittedName>
</protein>
<dbReference type="GeneID" id="32901957"/>
<dbReference type="GO" id="GO:0046872">
    <property type="term" value="F:metal ion binding"/>
    <property type="evidence" value="ECO:0007669"/>
    <property type="project" value="UniProtKB-KW"/>
</dbReference>
<dbReference type="SFLD" id="SFLDS00029">
    <property type="entry name" value="Radical_SAM"/>
    <property type="match status" value="1"/>
</dbReference>
<dbReference type="InterPro" id="IPR051198">
    <property type="entry name" value="BchE-like"/>
</dbReference>
<keyword evidence="4" id="KW-0408">Iron</keyword>
<keyword evidence="3" id="KW-0479">Metal-binding</keyword>
<dbReference type="SFLD" id="SFLDG01095">
    <property type="entry name" value="Uncharacterised_Radical_SAM_Su"/>
    <property type="match status" value="1"/>
</dbReference>
<comment type="cofactor">
    <cofactor evidence="1">
        <name>[4Fe-4S] cluster</name>
        <dbReference type="ChEBI" id="CHEBI:49883"/>
    </cofactor>
</comment>
<name>A0A2Z2HM70_9ARCH</name>
<reference evidence="7 8" key="1">
    <citation type="journal article" date="2017" name="Environ. Microbiol.">
        <title>Genome and epigenome of a novel marine Thaumarchaeota strain suggest viral infection, phosphorothioation DNA modification and multiple restriction systems.</title>
        <authorList>
            <person name="Ahlgren N.A."/>
            <person name="Chen Y."/>
            <person name="Needham D.M."/>
            <person name="Parada A.E."/>
            <person name="Sachdeva R."/>
            <person name="Trinh V."/>
            <person name="Chen T."/>
            <person name="Fuhrman J.A."/>
        </authorList>
    </citation>
    <scope>NUCLEOTIDE SEQUENCE [LARGE SCALE GENOMIC DNA]</scope>
    <source>
        <strain evidence="7 8">SPOT01</strain>
    </source>
</reference>
<proteinExistence type="predicted"/>
<organism evidence="7 8">
    <name type="scientific">Candidatus Nitrosomarinus catalinensis</name>
    <dbReference type="NCBI Taxonomy" id="1898749"/>
    <lineage>
        <taxon>Archaea</taxon>
        <taxon>Nitrososphaerota</taxon>
        <taxon>Nitrososphaeria</taxon>
        <taxon>Nitrosopumilales</taxon>
        <taxon>Nitrosopumilaceae</taxon>
        <taxon>Candidatus Nitrosomarinus</taxon>
    </lineage>
</organism>
<evidence type="ECO:0000256" key="4">
    <source>
        <dbReference type="ARBA" id="ARBA00023004"/>
    </source>
</evidence>
<dbReference type="CDD" id="cd01335">
    <property type="entry name" value="Radical_SAM"/>
    <property type="match status" value="1"/>
</dbReference>
<evidence type="ECO:0000256" key="2">
    <source>
        <dbReference type="ARBA" id="ARBA00022691"/>
    </source>
</evidence>
<keyword evidence="8" id="KW-1185">Reference proteome</keyword>
<evidence type="ECO:0000256" key="3">
    <source>
        <dbReference type="ARBA" id="ARBA00022723"/>
    </source>
</evidence>
<evidence type="ECO:0000313" key="7">
    <source>
        <dbReference type="EMBL" id="ARS65111.1"/>
    </source>
</evidence>
<evidence type="ECO:0000256" key="5">
    <source>
        <dbReference type="ARBA" id="ARBA00023014"/>
    </source>
</evidence>
<dbReference type="InterPro" id="IPR013785">
    <property type="entry name" value="Aldolase_TIM"/>
</dbReference>
<evidence type="ECO:0000259" key="6">
    <source>
        <dbReference type="PROSITE" id="PS51918"/>
    </source>
</evidence>
<dbReference type="Gene3D" id="3.20.20.70">
    <property type="entry name" value="Aldolase class I"/>
    <property type="match status" value="1"/>
</dbReference>
<keyword evidence="2" id="KW-0949">S-adenosyl-L-methionine</keyword>
<dbReference type="Pfam" id="PF04055">
    <property type="entry name" value="Radical_SAM"/>
    <property type="match status" value="1"/>
</dbReference>
<evidence type="ECO:0000256" key="1">
    <source>
        <dbReference type="ARBA" id="ARBA00001966"/>
    </source>
</evidence>
<accession>A0A2Z2HM70</accession>
<dbReference type="PANTHER" id="PTHR43409:SF4">
    <property type="entry name" value="RADICAL SAM SUPERFAMILY PROTEIN"/>
    <property type="match status" value="1"/>
</dbReference>
<dbReference type="OrthoDB" id="2305at2157"/>
<evidence type="ECO:0000313" key="8">
    <source>
        <dbReference type="Proteomes" id="UP000249949"/>
    </source>
</evidence>
<dbReference type="InterPro" id="IPR058240">
    <property type="entry name" value="rSAM_sf"/>
</dbReference>
<dbReference type="SMART" id="SM00729">
    <property type="entry name" value="Elp3"/>
    <property type="match status" value="1"/>
</dbReference>
<dbReference type="GO" id="GO:0051536">
    <property type="term" value="F:iron-sulfur cluster binding"/>
    <property type="evidence" value="ECO:0007669"/>
    <property type="project" value="UniProtKB-KW"/>
</dbReference>
<keyword evidence="5" id="KW-0411">Iron-sulfur</keyword>
<dbReference type="KEGG" id="nct:NMSP_1508"/>
<sequence length="293" mass="33502">MMLNYDAPLYRPPSEARSLIFQVTLGCSFNECSFCDMYRSKEYSERPWEDVKAEIDMMAKYVPETRRVFLADGDALNLDSEYMIKILKYIREKFANIERISCYAMPMNILKKTPEELKKMNDAGLDMFYLGIESGSDVVLKKVTKGAVAKTIIKSVNKAKEAGYIMSCMVILGLGGKKYSKEHIKGTAEVISACSPNYVGALTLYLENGIKQEFIDKYNGEFVKINDDEGLEELYELVNQINTEEEIIFRVNHGSNAYTVKGTFPQDKQEMLDKVEWMKDHPEIVRPQGIRGF</sequence>
<dbReference type="PANTHER" id="PTHR43409">
    <property type="entry name" value="ANAEROBIC MAGNESIUM-PROTOPORPHYRIN IX MONOMETHYL ESTER CYCLASE-RELATED"/>
    <property type="match status" value="1"/>
</dbReference>
<dbReference type="InterPro" id="IPR006638">
    <property type="entry name" value="Elp3/MiaA/NifB-like_rSAM"/>
</dbReference>
<dbReference type="PROSITE" id="PS51918">
    <property type="entry name" value="RADICAL_SAM"/>
    <property type="match status" value="1"/>
</dbReference>
<dbReference type="GO" id="GO:0003824">
    <property type="term" value="F:catalytic activity"/>
    <property type="evidence" value="ECO:0007669"/>
    <property type="project" value="InterPro"/>
</dbReference>
<dbReference type="Proteomes" id="UP000249949">
    <property type="component" value="Chromosome"/>
</dbReference>
<dbReference type="AlphaFoldDB" id="A0A2Z2HM70"/>
<dbReference type="RefSeq" id="WP_086908124.1">
    <property type="nucleotide sequence ID" value="NZ_CP021324.1"/>
</dbReference>
<dbReference type="SUPFAM" id="SSF102114">
    <property type="entry name" value="Radical SAM enzymes"/>
    <property type="match status" value="1"/>
</dbReference>
<dbReference type="EMBL" id="CP021324">
    <property type="protein sequence ID" value="ARS65111.1"/>
    <property type="molecule type" value="Genomic_DNA"/>
</dbReference>
<dbReference type="InterPro" id="IPR007197">
    <property type="entry name" value="rSAM"/>
</dbReference>
<feature type="domain" description="Radical SAM core" evidence="6">
    <location>
        <begin position="11"/>
        <end position="244"/>
    </location>
</feature>